<organism evidence="1">
    <name type="scientific">bioreactor metagenome</name>
    <dbReference type="NCBI Taxonomy" id="1076179"/>
    <lineage>
        <taxon>unclassified sequences</taxon>
        <taxon>metagenomes</taxon>
        <taxon>ecological metagenomes</taxon>
    </lineage>
</organism>
<protein>
    <submittedName>
        <fullName evidence="1">Uncharacterized protein</fullName>
    </submittedName>
</protein>
<dbReference type="EMBL" id="VSSQ01006401">
    <property type="protein sequence ID" value="MPM32572.1"/>
    <property type="molecule type" value="Genomic_DNA"/>
</dbReference>
<reference evidence="1" key="1">
    <citation type="submission" date="2019-08" db="EMBL/GenBank/DDBJ databases">
        <authorList>
            <person name="Kucharzyk K."/>
            <person name="Murdoch R.W."/>
            <person name="Higgins S."/>
            <person name="Loffler F."/>
        </authorList>
    </citation>
    <scope>NUCLEOTIDE SEQUENCE</scope>
</reference>
<dbReference type="AlphaFoldDB" id="A0A644YVS1"/>
<comment type="caution">
    <text evidence="1">The sequence shown here is derived from an EMBL/GenBank/DDBJ whole genome shotgun (WGS) entry which is preliminary data.</text>
</comment>
<accession>A0A644YVS1</accession>
<evidence type="ECO:0000313" key="1">
    <source>
        <dbReference type="EMBL" id="MPM32572.1"/>
    </source>
</evidence>
<name>A0A644YVS1_9ZZZZ</name>
<gene>
    <name evidence="1" type="ORF">SDC9_79136</name>
</gene>
<proteinExistence type="predicted"/>
<sequence>MKACSLWHCAGSAGVRLFVESRKGTNERSVCLDVKKSSDVFPVEKRKQDRVNAKNSKNN</sequence>